<proteinExistence type="predicted"/>
<evidence type="ECO:0000313" key="2">
    <source>
        <dbReference type="EMBL" id="UZJ24495.1"/>
    </source>
</evidence>
<protein>
    <recommendedName>
        <fullName evidence="4">YGGT family protein</fullName>
    </recommendedName>
</protein>
<feature type="transmembrane region" description="Helical" evidence="1">
    <location>
        <begin position="84"/>
        <end position="105"/>
    </location>
</feature>
<feature type="transmembrane region" description="Helical" evidence="1">
    <location>
        <begin position="21"/>
        <end position="42"/>
    </location>
</feature>
<gene>
    <name evidence="2" type="ORF">RHODO2019_15370</name>
</gene>
<keyword evidence="3" id="KW-1185">Reference proteome</keyword>
<evidence type="ECO:0008006" key="4">
    <source>
        <dbReference type="Google" id="ProtNLM"/>
    </source>
</evidence>
<evidence type="ECO:0000313" key="3">
    <source>
        <dbReference type="Proteomes" id="UP001164965"/>
    </source>
</evidence>
<name>A0ABY6NYM7_9NOCA</name>
<dbReference type="RefSeq" id="WP_265382602.1">
    <property type="nucleotide sequence ID" value="NZ_CP110615.1"/>
</dbReference>
<keyword evidence="1" id="KW-1133">Transmembrane helix</keyword>
<reference evidence="2" key="1">
    <citation type="submission" date="2022-10" db="EMBL/GenBank/DDBJ databases">
        <title>Rhodococcus sp.75.</title>
        <authorList>
            <person name="Sun M."/>
        </authorList>
    </citation>
    <scope>NUCLEOTIDE SEQUENCE</scope>
    <source>
        <strain evidence="2">75</strain>
    </source>
</reference>
<sequence length="109" mass="11554">MAEERSTRNARAAVGKTVNGAATLVRGVATLFAVVLAAQIVLTLGGANAENGIVKRVADLARPLALGFKDLFTYGPDEVKKMILINYGLAAIFWLVVGVVLAKVIRRFA</sequence>
<accession>A0ABY6NYM7</accession>
<keyword evidence="1" id="KW-0472">Membrane</keyword>
<evidence type="ECO:0000256" key="1">
    <source>
        <dbReference type="SAM" id="Phobius"/>
    </source>
</evidence>
<dbReference type="EMBL" id="CP110615">
    <property type="protein sequence ID" value="UZJ24495.1"/>
    <property type="molecule type" value="Genomic_DNA"/>
</dbReference>
<dbReference type="Proteomes" id="UP001164965">
    <property type="component" value="Chromosome"/>
</dbReference>
<keyword evidence="1" id="KW-0812">Transmembrane</keyword>
<organism evidence="2 3">
    <name type="scientific">Rhodococcus antarcticus</name>
    <dbReference type="NCBI Taxonomy" id="2987751"/>
    <lineage>
        <taxon>Bacteria</taxon>
        <taxon>Bacillati</taxon>
        <taxon>Actinomycetota</taxon>
        <taxon>Actinomycetes</taxon>
        <taxon>Mycobacteriales</taxon>
        <taxon>Nocardiaceae</taxon>
        <taxon>Rhodococcus</taxon>
    </lineage>
</organism>